<feature type="domain" description="Saposin B-type" evidence="12">
    <location>
        <begin position="216"/>
        <end position="296"/>
    </location>
</feature>
<sequence>MALALTCIVLLGGVAEGRHMVGPGFRPATIQSAPLEGTELCEACETLILEAQVVLTDPDNINAVVSLAESQLCLKLVDPQLVSKCRELVEEYIPALFQIMATEITPAKVCGAVCPVPPLFALAKHVLAGKEECQLCQYAATSLIAYLASNQTQVQIMTVAHTACLHVKKPELRAQCDTAVDEYVPQLLAVMQTITPAELCHILSFCPFELGGPVANKDECLMCHFLVLELRFKLEQPETQAKVIQFLEETCNRMPNLAAQCTESIAEYAPVIFQSLDAVMDPRLICKKLHVCPRAVSLQEAIGRV</sequence>
<evidence type="ECO:0000256" key="8">
    <source>
        <dbReference type="ARBA" id="ARBA00037221"/>
    </source>
</evidence>
<dbReference type="InterPro" id="IPR007856">
    <property type="entry name" value="SapB_1"/>
</dbReference>
<dbReference type="GO" id="GO:0006665">
    <property type="term" value="P:sphingolipid metabolic process"/>
    <property type="evidence" value="ECO:0007669"/>
    <property type="project" value="InterPro"/>
</dbReference>
<keyword evidence="4" id="KW-0677">Repeat</keyword>
<evidence type="ECO:0000256" key="7">
    <source>
        <dbReference type="ARBA" id="ARBA00023180"/>
    </source>
</evidence>
<dbReference type="Pfam" id="PF03489">
    <property type="entry name" value="SapB_2"/>
    <property type="match status" value="3"/>
</dbReference>
<dbReference type="GO" id="GO:0016020">
    <property type="term" value="C:membrane"/>
    <property type="evidence" value="ECO:0007669"/>
    <property type="project" value="GOC"/>
</dbReference>
<evidence type="ECO:0000313" key="14">
    <source>
        <dbReference type="Proteomes" id="UP000054558"/>
    </source>
</evidence>
<feature type="signal peptide" evidence="11">
    <location>
        <begin position="1"/>
        <end position="17"/>
    </location>
</feature>
<evidence type="ECO:0000256" key="2">
    <source>
        <dbReference type="ARBA" id="ARBA00022525"/>
    </source>
</evidence>
<keyword evidence="5" id="KW-0378">Hydrolase</keyword>
<dbReference type="InterPro" id="IPR008138">
    <property type="entry name" value="SapB_2"/>
</dbReference>
<evidence type="ECO:0000256" key="3">
    <source>
        <dbReference type="ARBA" id="ARBA00022729"/>
    </source>
</evidence>
<gene>
    <name evidence="13" type="ORF">KFL_001110040</name>
</gene>
<comment type="function">
    <text evidence="8">Pulmonary surfactant-associated proteins promote alveolar stability by lowering the surface tension at the air-liquid interface in the peripheral air spaces. SP-B increases the collapse pressure of palmitic acid to nearly 70 millinewtons per meter.</text>
</comment>
<evidence type="ECO:0000313" key="13">
    <source>
        <dbReference type="EMBL" id="GAQ82427.1"/>
    </source>
</evidence>
<proteinExistence type="predicted"/>
<dbReference type="InterPro" id="IPR008373">
    <property type="entry name" value="Saposin"/>
</dbReference>
<dbReference type="InterPro" id="IPR051428">
    <property type="entry name" value="Sphingo_Act-Surfact_Prot"/>
</dbReference>
<dbReference type="OrthoDB" id="69496at2759"/>
<dbReference type="OMA" id="MEHADIC"/>
<evidence type="ECO:0000256" key="9">
    <source>
        <dbReference type="ARBA" id="ARBA00041094"/>
    </source>
</evidence>
<dbReference type="EMBL" id="DF237060">
    <property type="protein sequence ID" value="GAQ82427.1"/>
    <property type="molecule type" value="Genomic_DNA"/>
</dbReference>
<feature type="chain" id="PRO_5013344831" description="Pulmonary surfactant-associated protein B" evidence="11">
    <location>
        <begin position="18"/>
        <end position="305"/>
    </location>
</feature>
<dbReference type="Proteomes" id="UP000054558">
    <property type="component" value="Unassembled WGS sequence"/>
</dbReference>
<dbReference type="AlphaFoldDB" id="A0A1Y1I0W3"/>
<dbReference type="InterPro" id="IPR008139">
    <property type="entry name" value="SaposinB_dom"/>
</dbReference>
<dbReference type="PRINTS" id="PR01797">
    <property type="entry name" value="SAPOSIN"/>
</dbReference>
<evidence type="ECO:0000259" key="12">
    <source>
        <dbReference type="PROSITE" id="PS50015"/>
    </source>
</evidence>
<dbReference type="STRING" id="105231.A0A1Y1I0W3"/>
<organism evidence="13 14">
    <name type="scientific">Klebsormidium nitens</name>
    <name type="common">Green alga</name>
    <name type="synonym">Ulothrix nitens</name>
    <dbReference type="NCBI Taxonomy" id="105231"/>
    <lineage>
        <taxon>Eukaryota</taxon>
        <taxon>Viridiplantae</taxon>
        <taxon>Streptophyta</taxon>
        <taxon>Klebsormidiophyceae</taxon>
        <taxon>Klebsormidiales</taxon>
        <taxon>Klebsormidiaceae</taxon>
        <taxon>Klebsormidium</taxon>
    </lineage>
</organism>
<comment type="subcellular location">
    <subcellularLocation>
        <location evidence="1">Secreted</location>
        <location evidence="1">Extracellular space</location>
    </subcellularLocation>
</comment>
<accession>A0A1Y1I0W3</accession>
<dbReference type="Pfam" id="PF05184">
    <property type="entry name" value="SapB_1"/>
    <property type="match status" value="2"/>
</dbReference>
<keyword evidence="5" id="KW-0064">Aspartyl protease</keyword>
<dbReference type="InterPro" id="IPR011001">
    <property type="entry name" value="Saposin-like"/>
</dbReference>
<dbReference type="PANTHER" id="PTHR11480">
    <property type="entry name" value="SAPOSIN-RELATED"/>
    <property type="match status" value="1"/>
</dbReference>
<evidence type="ECO:0000256" key="1">
    <source>
        <dbReference type="ARBA" id="ARBA00004239"/>
    </source>
</evidence>
<dbReference type="SUPFAM" id="SSF47862">
    <property type="entry name" value="Saposin"/>
    <property type="match status" value="3"/>
</dbReference>
<dbReference type="GO" id="GO:0005764">
    <property type="term" value="C:lysosome"/>
    <property type="evidence" value="ECO:0007669"/>
    <property type="project" value="InterPro"/>
</dbReference>
<evidence type="ECO:0000256" key="4">
    <source>
        <dbReference type="ARBA" id="ARBA00022737"/>
    </source>
</evidence>
<keyword evidence="2" id="KW-0964">Secreted</keyword>
<keyword evidence="6" id="KW-1015">Disulfide bond</keyword>
<dbReference type="GO" id="GO:0005615">
    <property type="term" value="C:extracellular space"/>
    <property type="evidence" value="ECO:0000318"/>
    <property type="project" value="GO_Central"/>
</dbReference>
<evidence type="ECO:0000256" key="11">
    <source>
        <dbReference type="SAM" id="SignalP"/>
    </source>
</evidence>
<dbReference type="SMART" id="SM00741">
    <property type="entry name" value="SapB"/>
    <property type="match status" value="3"/>
</dbReference>
<keyword evidence="5" id="KW-0645">Protease</keyword>
<evidence type="ECO:0000256" key="5">
    <source>
        <dbReference type="ARBA" id="ARBA00022750"/>
    </source>
</evidence>
<dbReference type="GO" id="GO:0004190">
    <property type="term" value="F:aspartic-type endopeptidase activity"/>
    <property type="evidence" value="ECO:0007669"/>
    <property type="project" value="UniProtKB-KW"/>
</dbReference>
<dbReference type="PANTHER" id="PTHR11480:SF3">
    <property type="entry name" value="BCDNA.GH08312"/>
    <property type="match status" value="1"/>
</dbReference>
<evidence type="ECO:0000256" key="10">
    <source>
        <dbReference type="ARBA" id="ARBA00041785"/>
    </source>
</evidence>
<keyword evidence="14" id="KW-1185">Reference proteome</keyword>
<keyword evidence="3 11" id="KW-0732">Signal</keyword>
<dbReference type="PROSITE" id="PS50015">
    <property type="entry name" value="SAP_B"/>
    <property type="match status" value="3"/>
</dbReference>
<protein>
    <recommendedName>
        <fullName evidence="9">Pulmonary surfactant-associated protein B</fullName>
    </recommendedName>
    <alternativeName>
        <fullName evidence="10">Pulmonary surfactant-associated proteolipid SPL(Phe)</fullName>
    </alternativeName>
</protein>
<keyword evidence="7" id="KW-0325">Glycoprotein</keyword>
<feature type="domain" description="Saposin B-type" evidence="12">
    <location>
        <begin position="37"/>
        <end position="118"/>
    </location>
</feature>
<evidence type="ECO:0000256" key="6">
    <source>
        <dbReference type="ARBA" id="ARBA00023157"/>
    </source>
</evidence>
<name>A0A1Y1I0W3_KLENI</name>
<dbReference type="FunFam" id="1.10.225.10:FF:000008">
    <property type="entry name" value="Pulmonary surfactant-associated protein B"/>
    <property type="match status" value="1"/>
</dbReference>
<dbReference type="Gene3D" id="1.10.225.10">
    <property type="entry name" value="Saposin-like"/>
    <property type="match status" value="3"/>
</dbReference>
<feature type="domain" description="Saposin B-type" evidence="12">
    <location>
        <begin position="129"/>
        <end position="210"/>
    </location>
</feature>
<reference evidence="13 14" key="1">
    <citation type="journal article" date="2014" name="Nat. Commun.">
        <title>Klebsormidium flaccidum genome reveals primary factors for plant terrestrial adaptation.</title>
        <authorList>
            <person name="Hori K."/>
            <person name="Maruyama F."/>
            <person name="Fujisawa T."/>
            <person name="Togashi T."/>
            <person name="Yamamoto N."/>
            <person name="Seo M."/>
            <person name="Sato S."/>
            <person name="Yamada T."/>
            <person name="Mori H."/>
            <person name="Tajima N."/>
            <person name="Moriyama T."/>
            <person name="Ikeuchi M."/>
            <person name="Watanabe M."/>
            <person name="Wada H."/>
            <person name="Kobayashi K."/>
            <person name="Saito M."/>
            <person name="Masuda T."/>
            <person name="Sasaki-Sekimoto Y."/>
            <person name="Mashiguchi K."/>
            <person name="Awai K."/>
            <person name="Shimojima M."/>
            <person name="Masuda S."/>
            <person name="Iwai M."/>
            <person name="Nobusawa T."/>
            <person name="Narise T."/>
            <person name="Kondo S."/>
            <person name="Saito H."/>
            <person name="Sato R."/>
            <person name="Murakawa M."/>
            <person name="Ihara Y."/>
            <person name="Oshima-Yamada Y."/>
            <person name="Ohtaka K."/>
            <person name="Satoh M."/>
            <person name="Sonobe K."/>
            <person name="Ishii M."/>
            <person name="Ohtani R."/>
            <person name="Kanamori-Sato M."/>
            <person name="Honoki R."/>
            <person name="Miyazaki D."/>
            <person name="Mochizuki H."/>
            <person name="Umetsu J."/>
            <person name="Higashi K."/>
            <person name="Shibata D."/>
            <person name="Kamiya Y."/>
            <person name="Sato N."/>
            <person name="Nakamura Y."/>
            <person name="Tabata S."/>
            <person name="Ida S."/>
            <person name="Kurokawa K."/>
            <person name="Ohta H."/>
        </authorList>
    </citation>
    <scope>NUCLEOTIDE SEQUENCE [LARGE SCALE GENOMIC DNA]</scope>
    <source>
        <strain evidence="13 14">NIES-2285</strain>
    </source>
</reference>